<dbReference type="AlphaFoldDB" id="A0A4C1U874"/>
<keyword evidence="3" id="KW-1185">Reference proteome</keyword>
<dbReference type="EMBL" id="BGZK01000141">
    <property type="protein sequence ID" value="GBP22602.1"/>
    <property type="molecule type" value="Genomic_DNA"/>
</dbReference>
<gene>
    <name evidence="2" type="ORF">EVAR_84842_1</name>
</gene>
<evidence type="ECO:0000313" key="2">
    <source>
        <dbReference type="EMBL" id="GBP22602.1"/>
    </source>
</evidence>
<accession>A0A4C1U874</accession>
<proteinExistence type="predicted"/>
<protein>
    <submittedName>
        <fullName evidence="2">Uncharacterized protein</fullName>
    </submittedName>
</protein>
<evidence type="ECO:0000313" key="3">
    <source>
        <dbReference type="Proteomes" id="UP000299102"/>
    </source>
</evidence>
<name>A0A4C1U874_EUMVA</name>
<dbReference type="Proteomes" id="UP000299102">
    <property type="component" value="Unassembled WGS sequence"/>
</dbReference>
<organism evidence="2 3">
    <name type="scientific">Eumeta variegata</name>
    <name type="common">Bagworm moth</name>
    <name type="synonym">Eumeta japonica</name>
    <dbReference type="NCBI Taxonomy" id="151549"/>
    <lineage>
        <taxon>Eukaryota</taxon>
        <taxon>Metazoa</taxon>
        <taxon>Ecdysozoa</taxon>
        <taxon>Arthropoda</taxon>
        <taxon>Hexapoda</taxon>
        <taxon>Insecta</taxon>
        <taxon>Pterygota</taxon>
        <taxon>Neoptera</taxon>
        <taxon>Endopterygota</taxon>
        <taxon>Lepidoptera</taxon>
        <taxon>Glossata</taxon>
        <taxon>Ditrysia</taxon>
        <taxon>Tineoidea</taxon>
        <taxon>Psychidae</taxon>
        <taxon>Oiketicinae</taxon>
        <taxon>Eumeta</taxon>
    </lineage>
</organism>
<sequence>MGGTALVWCLVAGAKRNRLKIKSYSENKTDQSPKRNDGIPSLNDTDTRDAKIEQNLQRQRTRIKRMQALCFELVPATLDQLNLNSLEKAKTEANV</sequence>
<comment type="caution">
    <text evidence="2">The sequence shown here is derived from an EMBL/GenBank/DDBJ whole genome shotgun (WGS) entry which is preliminary data.</text>
</comment>
<reference evidence="2 3" key="1">
    <citation type="journal article" date="2019" name="Commun. Biol.">
        <title>The bagworm genome reveals a unique fibroin gene that provides high tensile strength.</title>
        <authorList>
            <person name="Kono N."/>
            <person name="Nakamura H."/>
            <person name="Ohtoshi R."/>
            <person name="Tomita M."/>
            <person name="Numata K."/>
            <person name="Arakawa K."/>
        </authorList>
    </citation>
    <scope>NUCLEOTIDE SEQUENCE [LARGE SCALE GENOMIC DNA]</scope>
</reference>
<feature type="compositionally biased region" description="Basic and acidic residues" evidence="1">
    <location>
        <begin position="23"/>
        <end position="37"/>
    </location>
</feature>
<evidence type="ECO:0000256" key="1">
    <source>
        <dbReference type="SAM" id="MobiDB-lite"/>
    </source>
</evidence>
<feature type="region of interest" description="Disordered" evidence="1">
    <location>
        <begin position="22"/>
        <end position="50"/>
    </location>
</feature>